<sequence length="339" mass="36447">MSFNNTNTDILIAGAFAAFIVDILVYPLDTIKTRLQSPEYKKLYTNSSTNAINRSLFRGLYQGIGSVVLATIPSSGAFFTTYEGTKSLLSHTPLPTPITHSVASSIGELVSCLILTPAEVLKQNAQMVSRSQRAPTSNKIFDGNATILALKKFNSPTQLWRGYTALAGRNLPFTAMQFPMFEHLRASIQAYRKRKGLATGTLWETGTVTAISAGSAGAVAAVVTTPIDVVKTRIMLSAADSEQPRGEEQKRIVKEVEAQGKDAKAEIEKAQQAARGRRAGGLAVGREILRTEGMKGLFRGGALRGLWTAIGSGLYLGVYESGRRYLEVRRTGAGEGAAL</sequence>
<evidence type="ECO:0008006" key="14">
    <source>
        <dbReference type="Google" id="ProtNLM"/>
    </source>
</evidence>
<evidence type="ECO:0000256" key="3">
    <source>
        <dbReference type="ARBA" id="ARBA00022448"/>
    </source>
</evidence>
<keyword evidence="4 9" id="KW-0812">Transmembrane</keyword>
<evidence type="ECO:0000256" key="7">
    <source>
        <dbReference type="ARBA" id="ARBA00022989"/>
    </source>
</evidence>
<organism evidence="12 13">
    <name type="scientific">Lepraria neglecta</name>
    <dbReference type="NCBI Taxonomy" id="209136"/>
    <lineage>
        <taxon>Eukaryota</taxon>
        <taxon>Fungi</taxon>
        <taxon>Dikarya</taxon>
        <taxon>Ascomycota</taxon>
        <taxon>Pezizomycotina</taxon>
        <taxon>Lecanoromycetes</taxon>
        <taxon>OSLEUM clade</taxon>
        <taxon>Lecanoromycetidae</taxon>
        <taxon>Lecanorales</taxon>
        <taxon>Lecanorineae</taxon>
        <taxon>Stereocaulaceae</taxon>
        <taxon>Lepraria</taxon>
    </lineage>
</organism>
<dbReference type="EMBL" id="JASNWA010000004">
    <property type="protein sequence ID" value="KAK3176241.1"/>
    <property type="molecule type" value="Genomic_DNA"/>
</dbReference>
<dbReference type="PANTHER" id="PTHR45667">
    <property type="entry name" value="S-ADENOSYLMETHIONINE MITOCHONDRIAL CARRIER PROTEIN"/>
    <property type="match status" value="1"/>
</dbReference>
<keyword evidence="7 11" id="KW-1133">Transmembrane helix</keyword>
<dbReference type="GO" id="GO:0016020">
    <property type="term" value="C:membrane"/>
    <property type="evidence" value="ECO:0007669"/>
    <property type="project" value="UniProtKB-SubCell"/>
</dbReference>
<dbReference type="Proteomes" id="UP001276659">
    <property type="component" value="Unassembled WGS sequence"/>
</dbReference>
<dbReference type="PROSITE" id="PS50920">
    <property type="entry name" value="SOLCAR"/>
    <property type="match status" value="3"/>
</dbReference>
<evidence type="ECO:0000256" key="4">
    <source>
        <dbReference type="ARBA" id="ARBA00022692"/>
    </source>
</evidence>
<accession>A0AAD9ZDA7</accession>
<dbReference type="AlphaFoldDB" id="A0AAD9ZDA7"/>
<dbReference type="Gene3D" id="1.50.40.10">
    <property type="entry name" value="Mitochondrial carrier domain"/>
    <property type="match status" value="2"/>
</dbReference>
<comment type="caution">
    <text evidence="12">The sequence shown here is derived from an EMBL/GenBank/DDBJ whole genome shotgun (WGS) entry which is preliminary data.</text>
</comment>
<keyword evidence="5" id="KW-0677">Repeat</keyword>
<keyword evidence="8 9" id="KW-0472">Membrane</keyword>
<dbReference type="SUPFAM" id="SSF103506">
    <property type="entry name" value="Mitochondrial carrier"/>
    <property type="match status" value="1"/>
</dbReference>
<gene>
    <name evidence="12" type="ORF">OEA41_007564</name>
</gene>
<proteinExistence type="inferred from homology"/>
<dbReference type="Pfam" id="PF00153">
    <property type="entry name" value="Mito_carr"/>
    <property type="match status" value="3"/>
</dbReference>
<reference evidence="12" key="1">
    <citation type="submission" date="2022-11" db="EMBL/GenBank/DDBJ databases">
        <title>Chromosomal genome sequence assembly and mating type (MAT) locus characterization of the leprose asexual lichenized fungus Lepraria neglecta (Nyl.) Erichsen.</title>
        <authorList>
            <person name="Allen J.L."/>
            <person name="Pfeffer B."/>
        </authorList>
    </citation>
    <scope>NUCLEOTIDE SEQUENCE</scope>
    <source>
        <strain evidence="12">Allen 5258</strain>
    </source>
</reference>
<evidence type="ECO:0000256" key="6">
    <source>
        <dbReference type="ARBA" id="ARBA00022792"/>
    </source>
</evidence>
<feature type="repeat" description="Solcar" evidence="9">
    <location>
        <begin position="5"/>
        <end position="88"/>
    </location>
</feature>
<name>A0AAD9ZDA7_9LECA</name>
<evidence type="ECO:0000313" key="13">
    <source>
        <dbReference type="Proteomes" id="UP001276659"/>
    </source>
</evidence>
<feature type="transmembrane region" description="Helical" evidence="11">
    <location>
        <begin position="12"/>
        <end position="28"/>
    </location>
</feature>
<evidence type="ECO:0000256" key="10">
    <source>
        <dbReference type="RuleBase" id="RU000488"/>
    </source>
</evidence>
<evidence type="ECO:0000256" key="11">
    <source>
        <dbReference type="SAM" id="Phobius"/>
    </source>
</evidence>
<dbReference type="InterPro" id="IPR018108">
    <property type="entry name" value="MCP_transmembrane"/>
</dbReference>
<keyword evidence="6" id="KW-0496">Mitochondrion</keyword>
<evidence type="ECO:0000256" key="5">
    <source>
        <dbReference type="ARBA" id="ARBA00022737"/>
    </source>
</evidence>
<evidence type="ECO:0000313" key="12">
    <source>
        <dbReference type="EMBL" id="KAK3176241.1"/>
    </source>
</evidence>
<keyword evidence="6" id="KW-0999">Mitochondrion inner membrane</keyword>
<evidence type="ECO:0000256" key="9">
    <source>
        <dbReference type="PROSITE-ProRule" id="PRU00282"/>
    </source>
</evidence>
<dbReference type="InterPro" id="IPR023395">
    <property type="entry name" value="MCP_dom_sf"/>
</dbReference>
<evidence type="ECO:0000256" key="8">
    <source>
        <dbReference type="ARBA" id="ARBA00023136"/>
    </source>
</evidence>
<keyword evidence="13" id="KW-1185">Reference proteome</keyword>
<feature type="repeat" description="Solcar" evidence="9">
    <location>
        <begin position="204"/>
        <end position="325"/>
    </location>
</feature>
<evidence type="ECO:0000256" key="1">
    <source>
        <dbReference type="ARBA" id="ARBA00004141"/>
    </source>
</evidence>
<protein>
    <recommendedName>
        <fullName evidence="14">Mitochondrial carrier</fullName>
    </recommendedName>
</protein>
<evidence type="ECO:0000256" key="2">
    <source>
        <dbReference type="ARBA" id="ARBA00006375"/>
    </source>
</evidence>
<feature type="repeat" description="Solcar" evidence="9">
    <location>
        <begin position="95"/>
        <end position="187"/>
    </location>
</feature>
<comment type="similarity">
    <text evidence="2 10">Belongs to the mitochondrial carrier (TC 2.A.29) family.</text>
</comment>
<comment type="subcellular location">
    <subcellularLocation>
        <location evidence="1">Membrane</location>
        <topology evidence="1">Multi-pass membrane protein</topology>
    </subcellularLocation>
</comment>
<keyword evidence="3 10" id="KW-0813">Transport</keyword>